<evidence type="ECO:0000256" key="5">
    <source>
        <dbReference type="ARBA" id="ARBA00023277"/>
    </source>
</evidence>
<comment type="cofactor">
    <cofactor evidence="1">
        <name>Mg(2+)</name>
        <dbReference type="ChEBI" id="CHEBI:18420"/>
    </cofactor>
</comment>
<dbReference type="PANTHER" id="PTHR31609">
    <property type="entry name" value="YDJC DEACETYLASE FAMILY MEMBER"/>
    <property type="match status" value="1"/>
</dbReference>
<dbReference type="OrthoDB" id="9774177at2"/>
<dbReference type="AlphaFoldDB" id="A0A328UE82"/>
<gene>
    <name evidence="6" type="ORF">DL346_07460</name>
</gene>
<evidence type="ECO:0000256" key="3">
    <source>
        <dbReference type="ARBA" id="ARBA00022801"/>
    </source>
</evidence>
<dbReference type="EMBL" id="QLUW01000001">
    <property type="protein sequence ID" value="RAP78256.1"/>
    <property type="molecule type" value="Genomic_DNA"/>
</dbReference>
<dbReference type="GO" id="GO:0016787">
    <property type="term" value="F:hydrolase activity"/>
    <property type="evidence" value="ECO:0007669"/>
    <property type="project" value="UniProtKB-KW"/>
</dbReference>
<evidence type="ECO:0000313" key="6">
    <source>
        <dbReference type="EMBL" id="RAP78256.1"/>
    </source>
</evidence>
<keyword evidence="7" id="KW-1185">Reference proteome</keyword>
<keyword evidence="3" id="KW-0378">Hydrolase</keyword>
<dbReference type="Proteomes" id="UP000249260">
    <property type="component" value="Unassembled WGS sequence"/>
</dbReference>
<dbReference type="InterPro" id="IPR011330">
    <property type="entry name" value="Glyco_hydro/deAcase_b/a-brl"/>
</dbReference>
<dbReference type="RefSeq" id="WP_112881379.1">
    <property type="nucleotide sequence ID" value="NZ_QLUW01000001.1"/>
</dbReference>
<name>A0A328UE82_9BACL</name>
<dbReference type="GO" id="GO:0005975">
    <property type="term" value="P:carbohydrate metabolic process"/>
    <property type="evidence" value="ECO:0007669"/>
    <property type="project" value="InterPro"/>
</dbReference>
<comment type="caution">
    <text evidence="6">The sequence shown here is derived from an EMBL/GenBank/DDBJ whole genome shotgun (WGS) entry which is preliminary data.</text>
</comment>
<keyword evidence="2" id="KW-0479">Metal-binding</keyword>
<reference evidence="6 7" key="1">
    <citation type="submission" date="2018-06" db="EMBL/GenBank/DDBJ databases">
        <title>Paenibacillus montanisoli sp. nov., isolated from mountain area soil.</title>
        <authorList>
            <person name="Wu M."/>
        </authorList>
    </citation>
    <scope>NUCLEOTIDE SEQUENCE [LARGE SCALE GENOMIC DNA]</scope>
    <source>
        <strain evidence="6 7">RA17</strain>
    </source>
</reference>
<dbReference type="PANTHER" id="PTHR31609:SF1">
    <property type="entry name" value="CARBOHYDRATE DEACETYLASE"/>
    <property type="match status" value="1"/>
</dbReference>
<dbReference type="GO" id="GO:0046872">
    <property type="term" value="F:metal ion binding"/>
    <property type="evidence" value="ECO:0007669"/>
    <property type="project" value="UniProtKB-KW"/>
</dbReference>
<dbReference type="SUPFAM" id="SSF88713">
    <property type="entry name" value="Glycoside hydrolase/deacetylase"/>
    <property type="match status" value="1"/>
</dbReference>
<proteinExistence type="predicted"/>
<organism evidence="6 7">
    <name type="scientific">Paenibacillus montanisoli</name>
    <dbReference type="NCBI Taxonomy" id="2081970"/>
    <lineage>
        <taxon>Bacteria</taxon>
        <taxon>Bacillati</taxon>
        <taxon>Bacillota</taxon>
        <taxon>Bacilli</taxon>
        <taxon>Bacillales</taxon>
        <taxon>Paenibacillaceae</taxon>
        <taxon>Paenibacillus</taxon>
    </lineage>
</organism>
<sequence length="306" mass="34006">MKSTAEMLGYGPNERVLIINADDFGLCHSSNKGIQKLLTDGVVSSATIMMPCGWAREAGVWSASHALLDVGVHFTFTSEWDLMKWGPVYRGGSTESLVNMEGYFHRDSKTFERRADAEQVRLELIAQVEMALQMGVNVTHADNHMGSLYGLQTGRDFLSEVFDVCAGFGLPFRLPRFLLLESGAPAPPELAAQALKVAAEADRKGVVVLDYLVALPFQAAPNETYAQFKAQMIALLKQLKPGVSELIIHPALVTDELSAFHGEPLKRGMEMDIFRDKEVQDVLQSEGIKQIGWKELRHYQRRISRP</sequence>
<dbReference type="GO" id="GO:0019213">
    <property type="term" value="F:deacetylase activity"/>
    <property type="evidence" value="ECO:0007669"/>
    <property type="project" value="TreeGrafter"/>
</dbReference>
<dbReference type="Pfam" id="PF04794">
    <property type="entry name" value="YdjC"/>
    <property type="match status" value="1"/>
</dbReference>
<dbReference type="Gene3D" id="3.20.20.370">
    <property type="entry name" value="Glycoside hydrolase/deacetylase"/>
    <property type="match status" value="1"/>
</dbReference>
<evidence type="ECO:0000256" key="2">
    <source>
        <dbReference type="ARBA" id="ARBA00022723"/>
    </source>
</evidence>
<evidence type="ECO:0000256" key="1">
    <source>
        <dbReference type="ARBA" id="ARBA00001946"/>
    </source>
</evidence>
<dbReference type="InterPro" id="IPR006879">
    <property type="entry name" value="YdjC-like"/>
</dbReference>
<evidence type="ECO:0000313" key="7">
    <source>
        <dbReference type="Proteomes" id="UP000249260"/>
    </source>
</evidence>
<protein>
    <recommendedName>
        <fullName evidence="8">ChbG/HpnK family deacetylase</fullName>
    </recommendedName>
</protein>
<accession>A0A328UE82</accession>
<keyword evidence="5" id="KW-0119">Carbohydrate metabolism</keyword>
<dbReference type="CDD" id="cd10802">
    <property type="entry name" value="YdjC_TTHB029_like"/>
    <property type="match status" value="1"/>
</dbReference>
<evidence type="ECO:0000256" key="4">
    <source>
        <dbReference type="ARBA" id="ARBA00022842"/>
    </source>
</evidence>
<keyword evidence="4" id="KW-0460">Magnesium</keyword>
<evidence type="ECO:0008006" key="8">
    <source>
        <dbReference type="Google" id="ProtNLM"/>
    </source>
</evidence>